<evidence type="ECO:0000256" key="3">
    <source>
        <dbReference type="ARBA" id="ARBA00023163"/>
    </source>
</evidence>
<keyword evidence="3" id="KW-0804">Transcription</keyword>
<sequence>MEVLDILQKMFEAVGVKNKNQLAKYLKIENSLIAGWEKRGKIPEKYVYKISQDSNLPYEYFINNTNKNEYNINNNKQDANFYSIPKLNISASAGGGNELIGLEEYESGEMLELSKAFFKTIPKNVKAIKVDGYSMIPMLLPDSWVIFEEVHEYQGDGLYILNFDNQLMVKLLQLDPISKILDIISVNKDYKSYSIDLKDSQIELIIQGKVLRSII</sequence>
<dbReference type="SUPFAM" id="SSF51306">
    <property type="entry name" value="LexA/Signal peptidase"/>
    <property type="match status" value="1"/>
</dbReference>
<dbReference type="RefSeq" id="WP_002803715.1">
    <property type="nucleotide sequence ID" value="NZ_JAKKYL010000038.1"/>
</dbReference>
<dbReference type="Pfam" id="PF00717">
    <property type="entry name" value="Peptidase_S24"/>
    <property type="match status" value="1"/>
</dbReference>
<comment type="caution">
    <text evidence="4">The sequence shown here is derived from an EMBL/GenBank/DDBJ whole genome shotgun (WGS) entry which is preliminary data.</text>
</comment>
<dbReference type="Pfam" id="PF07022">
    <property type="entry name" value="Phage_CI_repr"/>
    <property type="match status" value="1"/>
</dbReference>
<dbReference type="GO" id="GO:0045892">
    <property type="term" value="P:negative regulation of DNA-templated transcription"/>
    <property type="evidence" value="ECO:0007669"/>
    <property type="project" value="InterPro"/>
</dbReference>
<proteinExistence type="predicted"/>
<gene>
    <name evidence="4" type="ORF">B7A03_03395</name>
</gene>
<evidence type="ECO:0000256" key="2">
    <source>
        <dbReference type="ARBA" id="ARBA00023125"/>
    </source>
</evidence>
<dbReference type="AlphaFoldDB" id="A0A3I4BNQ7"/>
<dbReference type="EMBL" id="AACHYE010000004">
    <property type="protein sequence ID" value="EAK6413067.1"/>
    <property type="molecule type" value="Genomic_DNA"/>
</dbReference>
<keyword evidence="1" id="KW-0805">Transcription regulation</keyword>
<keyword evidence="2" id="KW-0238">DNA-binding</keyword>
<reference evidence="4 5" key="1">
    <citation type="submission" date="2018-05" db="EMBL/GenBank/DDBJ databases">
        <authorList>
            <consortium name="NARMS: The National Antimicrobial Resistance Monitoring System"/>
        </authorList>
    </citation>
    <scope>NUCLEOTIDE SEQUENCE [LARGE SCALE GENOMIC DNA]</scope>
    <source>
        <strain evidence="4 5">CVM N62988</strain>
    </source>
</reference>
<evidence type="ECO:0000256" key="1">
    <source>
        <dbReference type="ARBA" id="ARBA00023015"/>
    </source>
</evidence>
<protein>
    <submittedName>
        <fullName evidence="4">Transcriptional regulator</fullName>
    </submittedName>
</protein>
<organism evidence="4 5">
    <name type="scientific">Campylobacter jejuni</name>
    <dbReference type="NCBI Taxonomy" id="197"/>
    <lineage>
        <taxon>Bacteria</taxon>
        <taxon>Pseudomonadati</taxon>
        <taxon>Campylobacterota</taxon>
        <taxon>Epsilonproteobacteria</taxon>
        <taxon>Campylobacterales</taxon>
        <taxon>Campylobacteraceae</taxon>
        <taxon>Campylobacter</taxon>
    </lineage>
</organism>
<dbReference type="PANTHER" id="PTHR40661:SF3">
    <property type="entry name" value="FELS-1 PROPHAGE TRANSCRIPTIONAL REGULATOR"/>
    <property type="match status" value="1"/>
</dbReference>
<dbReference type="InterPro" id="IPR036286">
    <property type="entry name" value="LexA/Signal_pep-like_sf"/>
</dbReference>
<dbReference type="PANTHER" id="PTHR40661">
    <property type="match status" value="1"/>
</dbReference>
<accession>A0A3I4BNQ7</accession>
<dbReference type="CDD" id="cd06529">
    <property type="entry name" value="S24_LexA-like"/>
    <property type="match status" value="1"/>
</dbReference>
<dbReference type="Gene3D" id="2.10.109.10">
    <property type="entry name" value="Umud Fragment, subunit A"/>
    <property type="match status" value="1"/>
</dbReference>
<dbReference type="Gene3D" id="1.10.260.40">
    <property type="entry name" value="lambda repressor-like DNA-binding domains"/>
    <property type="match status" value="1"/>
</dbReference>
<dbReference type="Proteomes" id="UP000392616">
    <property type="component" value="Unassembled WGS sequence"/>
</dbReference>
<dbReference type="InterPro" id="IPR010982">
    <property type="entry name" value="Lambda_DNA-bd_dom_sf"/>
</dbReference>
<dbReference type="InterPro" id="IPR039418">
    <property type="entry name" value="LexA-like"/>
</dbReference>
<evidence type="ECO:0000313" key="5">
    <source>
        <dbReference type="Proteomes" id="UP000392616"/>
    </source>
</evidence>
<evidence type="ECO:0000313" key="4">
    <source>
        <dbReference type="EMBL" id="EAK6413067.1"/>
    </source>
</evidence>
<name>A0A3I4BNQ7_CAMJU</name>
<dbReference type="InterPro" id="IPR015927">
    <property type="entry name" value="Peptidase_S24_S26A/B/C"/>
</dbReference>
<dbReference type="InterPro" id="IPR010744">
    <property type="entry name" value="Phage_CI_N"/>
</dbReference>
<dbReference type="GO" id="GO:0003677">
    <property type="term" value="F:DNA binding"/>
    <property type="evidence" value="ECO:0007669"/>
    <property type="project" value="UniProtKB-KW"/>
</dbReference>